<accession>A0AAV4IZZ1</accession>
<gene>
    <name evidence="1" type="ORF">ElyMa_006786700</name>
</gene>
<reference evidence="1 2" key="1">
    <citation type="journal article" date="2021" name="Elife">
        <title>Chloroplast acquisition without the gene transfer in kleptoplastic sea slugs, Plakobranchus ocellatus.</title>
        <authorList>
            <person name="Maeda T."/>
            <person name="Takahashi S."/>
            <person name="Yoshida T."/>
            <person name="Shimamura S."/>
            <person name="Takaki Y."/>
            <person name="Nagai Y."/>
            <person name="Toyoda A."/>
            <person name="Suzuki Y."/>
            <person name="Arimoto A."/>
            <person name="Ishii H."/>
            <person name="Satoh N."/>
            <person name="Nishiyama T."/>
            <person name="Hasebe M."/>
            <person name="Maruyama T."/>
            <person name="Minagawa J."/>
            <person name="Obokata J."/>
            <person name="Shigenobu S."/>
        </authorList>
    </citation>
    <scope>NUCLEOTIDE SEQUENCE [LARGE SCALE GENOMIC DNA]</scope>
</reference>
<evidence type="ECO:0000313" key="2">
    <source>
        <dbReference type="Proteomes" id="UP000762676"/>
    </source>
</evidence>
<dbReference type="Proteomes" id="UP000762676">
    <property type="component" value="Unassembled WGS sequence"/>
</dbReference>
<dbReference type="EMBL" id="BMAT01013602">
    <property type="protein sequence ID" value="GFS16098.1"/>
    <property type="molecule type" value="Genomic_DNA"/>
</dbReference>
<evidence type="ECO:0000313" key="1">
    <source>
        <dbReference type="EMBL" id="GFS16098.1"/>
    </source>
</evidence>
<dbReference type="AlphaFoldDB" id="A0AAV4IZZ1"/>
<name>A0AAV4IZZ1_9GAST</name>
<proteinExistence type="predicted"/>
<keyword evidence="2" id="KW-1185">Reference proteome</keyword>
<organism evidence="1 2">
    <name type="scientific">Elysia marginata</name>
    <dbReference type="NCBI Taxonomy" id="1093978"/>
    <lineage>
        <taxon>Eukaryota</taxon>
        <taxon>Metazoa</taxon>
        <taxon>Spiralia</taxon>
        <taxon>Lophotrochozoa</taxon>
        <taxon>Mollusca</taxon>
        <taxon>Gastropoda</taxon>
        <taxon>Heterobranchia</taxon>
        <taxon>Euthyneura</taxon>
        <taxon>Panpulmonata</taxon>
        <taxon>Sacoglossa</taxon>
        <taxon>Placobranchoidea</taxon>
        <taxon>Plakobranchidae</taxon>
        <taxon>Elysia</taxon>
    </lineage>
</organism>
<protein>
    <submittedName>
        <fullName evidence="1">Uncharacterized protein</fullName>
    </submittedName>
</protein>
<sequence>MRSFSAYDRHVLLERTSEAKQTCANSFSQRLNANLPNAGFEPWTSWSARRVSNTKPRRHELGSLYCFPNTFTFDESKRPRYLSSAGYWIGTEERKRICRDWVSNQIPSEECATAPAINRVYAQMIDL</sequence>
<comment type="caution">
    <text evidence="1">The sequence shown here is derived from an EMBL/GenBank/DDBJ whole genome shotgun (WGS) entry which is preliminary data.</text>
</comment>